<dbReference type="Pfam" id="PF18136">
    <property type="entry name" value="DNApol_Exo"/>
    <property type="match status" value="2"/>
</dbReference>
<dbReference type="InterPro" id="IPR002297">
    <property type="entry name" value="DNA-dir_DNA_pol_A_mt"/>
</dbReference>
<proteinExistence type="predicted"/>
<evidence type="ECO:0000313" key="5">
    <source>
        <dbReference type="Proteomes" id="UP000183365"/>
    </source>
</evidence>
<dbReference type="Proteomes" id="UP000183365">
    <property type="component" value="Unassembled WGS sequence"/>
</dbReference>
<evidence type="ECO:0000256" key="2">
    <source>
        <dbReference type="SAM" id="Coils"/>
    </source>
</evidence>
<feature type="domain" description="DNA-directed DNA polymerase family A palm" evidence="3">
    <location>
        <begin position="1052"/>
        <end position="1277"/>
    </location>
</feature>
<dbReference type="GO" id="GO:0003887">
    <property type="term" value="F:DNA-directed DNA polymerase activity"/>
    <property type="evidence" value="ECO:0007669"/>
    <property type="project" value="InterPro"/>
</dbReference>
<dbReference type="InterPro" id="IPR012337">
    <property type="entry name" value="RNaseH-like_sf"/>
</dbReference>
<dbReference type="InterPro" id="IPR043502">
    <property type="entry name" value="DNA/RNA_pol_sf"/>
</dbReference>
<name>A0A1L0CJ29_9ASCO</name>
<dbReference type="GO" id="GO:0003677">
    <property type="term" value="F:DNA binding"/>
    <property type="evidence" value="ECO:0007669"/>
    <property type="project" value="InterPro"/>
</dbReference>
<dbReference type="Gene3D" id="3.30.70.370">
    <property type="match status" value="1"/>
</dbReference>
<dbReference type="InterPro" id="IPR001098">
    <property type="entry name" value="DNA-dir_DNA_pol_A_palm_dom"/>
</dbReference>
<evidence type="ECO:0000259" key="3">
    <source>
        <dbReference type="SMART" id="SM00482"/>
    </source>
</evidence>
<dbReference type="Pfam" id="PF00476">
    <property type="entry name" value="DNA_pol_A"/>
    <property type="match status" value="1"/>
</dbReference>
<evidence type="ECO:0000256" key="1">
    <source>
        <dbReference type="ARBA" id="ARBA00031966"/>
    </source>
</evidence>
<dbReference type="GO" id="GO:0005760">
    <property type="term" value="C:gamma DNA polymerase complex"/>
    <property type="evidence" value="ECO:0007669"/>
    <property type="project" value="InterPro"/>
</dbReference>
<gene>
    <name evidence="4" type="ORF">HGUI_00981</name>
</gene>
<dbReference type="EMBL" id="FQNF01000012">
    <property type="protein sequence ID" value="SGZ38781.1"/>
    <property type="molecule type" value="Genomic_DNA"/>
</dbReference>
<dbReference type="SMART" id="SM00482">
    <property type="entry name" value="POLAc"/>
    <property type="match status" value="1"/>
</dbReference>
<dbReference type="OrthoDB" id="5588663at2759"/>
<reference evidence="5" key="1">
    <citation type="submission" date="2016-11" db="EMBL/GenBank/DDBJ databases">
        <authorList>
            <person name="Guldener U."/>
        </authorList>
    </citation>
    <scope>NUCLEOTIDE SEQUENCE [LARGE SCALE GENOMIC DNA]</scope>
</reference>
<dbReference type="PANTHER" id="PTHR10267">
    <property type="entry name" value="DNA POLYMERASE SUBUNIT GAMMA-1"/>
    <property type="match status" value="1"/>
</dbReference>
<keyword evidence="2" id="KW-0175">Coiled coil</keyword>
<dbReference type="VEuPathDB" id="FungiDB:HGUI_00981"/>
<dbReference type="Gene3D" id="1.10.150.20">
    <property type="entry name" value="5' to 3' exonuclease, C-terminal subdomain"/>
    <property type="match status" value="1"/>
</dbReference>
<dbReference type="InterPro" id="IPR041336">
    <property type="entry name" value="DNApol_Exo"/>
</dbReference>
<sequence>MYITKRNFYLQKHLGNNHCKNKLLYQFQNLRFNSSTNIDTIKNKHNLDKLINPYGIQCLQPDLKEKVFGKKPNNAKSNNKNTNSKQFQDFKAKVLKIICDKSLENFQLKGKSTSRFDPVKLKHFPDLEAPDLESHFLKIGKYLADPYTKIIDEFLPSNKNQQKYKKDQDEIKEKLEVLPKSWLIEEGWVKYSLHDEKPPVKVDFPNEEFLTFDVETLPQISNYPVMAAAKSKNYIYCWLSPALIKAYHHYKDNDHLEREYLQKWKEEQMKDVPLLDAALNYEKHLHDIEQKLEVHEGEVFKFNSILDEKRKISSEMNKNVFALEEELSTLVDKPVELIKMEDKADFITKFMANDSNITKRDASKVYVEEKNIVKKKNSELKTSHRLAVRELKSKIKEAKKELKNSEKIVHKYEKILKDNKIRIEKLQQNRLKRLGQIENVKKETYEKHMAKLDKQAADLDVYPVELDSQTLQTLCPVNPTNEKRVIVGHNVSYDRARILEEYNYKGTNNFFMDTLSLHVAVSGMCSKQRLMYFHYKKLKKMSEMDYDEYLEKEGHDANFDNKEELFVDFESEIEQYKLNASGVQYENPWLTKTSMNSLKECAKFYLNYTVDKDIRDVFVESKTYKPVVEDIQNLITYCASDTVLTEEVFKTVYPEFKARLPHPVSTAALKSMGQAFLPVNNKKWENYINTCESMYLNYTEEIQQKINLIIEGLLKQYEKDKYFWANDPWLSQLDWEEIPWKVRKDGIASSTQNRYAGKPAWFKSICKKPGEIGLTVASKLIPIFFKLKYLGKPVVFDEIWMDKDYKISKKMNSLNENQIKKFFKMTDQQLETLKSESEGLNSIAESDEVDENLEKPNPNVFFQSAFANGFIEKSIDKKSLKLRYCLCIDVDDPNEIQDLIDNKNHRLTATPTVSGKGSRVLILHPDDEMKRVTRLISKAFKSLFENGSISSDLSLAKEALDIVTKCSYWVSNRKRIMGQWVVNKGDLKASNDTNEVIRESMLQDNKFFDKDEKFEDHDGMILPGLITMGTVTRRAVENTWLTASNIKPNRIGSELKSLIEAPPGYCFVGADVDSEELWIGSLIADSLYENHGSTPLGWMTLEGTKKEGTDMHTTTAKILNTSRDNAKIFNYSRIYGAGKRFTAQLLKKLDPNQTQESCQVTTDNLYLRTKGNKHQITDIYFGGSESALFTKLTEIAEKEDCRTPVLKAKITKCLSSDNNANGNYITSRINWIIQSSGVDYLHLLITSMEYLIKKYNLTARLVISIHDEIRFMCKEEDKYRTAMALQISNIWTRAMFCKSLHMDDLPQSCAFFSGVDIDKVLRKEVDIDCVTVSNKNPIPPGEVLDIYKLNEKIGDSLVEDVNNDLSIKDIPVDDLYNKLKKLSYEKTEKVTDIIKLAAINEESEEKLDNFLKKMSLISRDSKNLERYLSNMFLGTNYRIQMK</sequence>
<feature type="coiled-coil region" evidence="2">
    <location>
        <begin position="381"/>
        <end position="443"/>
    </location>
</feature>
<dbReference type="GO" id="GO:0006264">
    <property type="term" value="P:mitochondrial DNA replication"/>
    <property type="evidence" value="ECO:0007669"/>
    <property type="project" value="TreeGrafter"/>
</dbReference>
<dbReference type="Gene3D" id="3.30.420.390">
    <property type="match status" value="2"/>
</dbReference>
<dbReference type="GO" id="GO:0008408">
    <property type="term" value="F:3'-5' exonuclease activity"/>
    <property type="evidence" value="ECO:0007669"/>
    <property type="project" value="TreeGrafter"/>
</dbReference>
<accession>A0A1L0CJ29</accession>
<dbReference type="SUPFAM" id="SSF56672">
    <property type="entry name" value="DNA/RNA polymerases"/>
    <property type="match status" value="1"/>
</dbReference>
<dbReference type="PANTHER" id="PTHR10267:SF0">
    <property type="entry name" value="DNA POLYMERASE SUBUNIT GAMMA-1"/>
    <property type="match status" value="1"/>
</dbReference>
<dbReference type="SUPFAM" id="SSF53098">
    <property type="entry name" value="Ribonuclease H-like"/>
    <property type="match status" value="1"/>
</dbReference>
<protein>
    <recommendedName>
        <fullName evidence="1">Mitochondrial DNA polymerase catalytic subunit</fullName>
    </recommendedName>
</protein>
<organism evidence="4 5">
    <name type="scientific">Hanseniaspora guilliermondii</name>
    <dbReference type="NCBI Taxonomy" id="56406"/>
    <lineage>
        <taxon>Eukaryota</taxon>
        <taxon>Fungi</taxon>
        <taxon>Dikarya</taxon>
        <taxon>Ascomycota</taxon>
        <taxon>Saccharomycotina</taxon>
        <taxon>Saccharomycetes</taxon>
        <taxon>Saccharomycodales</taxon>
        <taxon>Saccharomycodaceae</taxon>
        <taxon>Hanseniaspora</taxon>
    </lineage>
</organism>
<keyword evidence="5" id="KW-1185">Reference proteome</keyword>
<evidence type="ECO:0000313" key="4">
    <source>
        <dbReference type="EMBL" id="SGZ38781.1"/>
    </source>
</evidence>